<evidence type="ECO:0000256" key="1">
    <source>
        <dbReference type="SAM" id="Phobius"/>
    </source>
</evidence>
<keyword evidence="1" id="KW-0812">Transmembrane</keyword>
<accession>A0A4Y2VYA9</accession>
<sequence length="139" mass="16321">MEIENLVALMAVIPWFWLMTKFIIFWDLCDLLPLVIFGYLLTELNRAIHKEKHQAMKDNQREWPPRNCLAYEKKMALETKAELDKPYADSAPSISTVHKWFGSFRSGYLRICDAKLPGRSFEITTQDIIEKIHVVHPEE</sequence>
<comment type="caution">
    <text evidence="2">The sequence shown here is derived from an EMBL/GenBank/DDBJ whole genome shotgun (WGS) entry which is preliminary data.</text>
</comment>
<organism evidence="2 3">
    <name type="scientific">Araneus ventricosus</name>
    <name type="common">Orbweaver spider</name>
    <name type="synonym">Epeira ventricosa</name>
    <dbReference type="NCBI Taxonomy" id="182803"/>
    <lineage>
        <taxon>Eukaryota</taxon>
        <taxon>Metazoa</taxon>
        <taxon>Ecdysozoa</taxon>
        <taxon>Arthropoda</taxon>
        <taxon>Chelicerata</taxon>
        <taxon>Arachnida</taxon>
        <taxon>Araneae</taxon>
        <taxon>Araneomorphae</taxon>
        <taxon>Entelegynae</taxon>
        <taxon>Araneoidea</taxon>
        <taxon>Araneidae</taxon>
        <taxon>Araneus</taxon>
    </lineage>
</organism>
<evidence type="ECO:0008006" key="4">
    <source>
        <dbReference type="Google" id="ProtNLM"/>
    </source>
</evidence>
<keyword evidence="1" id="KW-1133">Transmembrane helix</keyword>
<dbReference type="EMBL" id="BGPR01052492">
    <property type="protein sequence ID" value="GBO29318.1"/>
    <property type="molecule type" value="Genomic_DNA"/>
</dbReference>
<evidence type="ECO:0000313" key="2">
    <source>
        <dbReference type="EMBL" id="GBO29318.1"/>
    </source>
</evidence>
<evidence type="ECO:0000313" key="3">
    <source>
        <dbReference type="Proteomes" id="UP000499080"/>
    </source>
</evidence>
<keyword evidence="1" id="KW-0472">Membrane</keyword>
<name>A0A4Y2VYA9_ARAVE</name>
<proteinExistence type="predicted"/>
<reference evidence="2 3" key="1">
    <citation type="journal article" date="2019" name="Sci. Rep.">
        <title>Orb-weaving spider Araneus ventricosus genome elucidates the spidroin gene catalogue.</title>
        <authorList>
            <person name="Kono N."/>
            <person name="Nakamura H."/>
            <person name="Ohtoshi R."/>
            <person name="Moran D.A.P."/>
            <person name="Shinohara A."/>
            <person name="Yoshida Y."/>
            <person name="Fujiwara M."/>
            <person name="Mori M."/>
            <person name="Tomita M."/>
            <person name="Arakawa K."/>
        </authorList>
    </citation>
    <scope>NUCLEOTIDE SEQUENCE [LARGE SCALE GENOMIC DNA]</scope>
</reference>
<protein>
    <recommendedName>
        <fullName evidence="4">Mos1 transposase HTH domain-containing protein</fullName>
    </recommendedName>
</protein>
<keyword evidence="3" id="KW-1185">Reference proteome</keyword>
<dbReference type="Proteomes" id="UP000499080">
    <property type="component" value="Unassembled WGS sequence"/>
</dbReference>
<gene>
    <name evidence="2" type="ORF">AVEN_82421_1</name>
</gene>
<dbReference type="AlphaFoldDB" id="A0A4Y2VYA9"/>
<feature type="transmembrane region" description="Helical" evidence="1">
    <location>
        <begin position="15"/>
        <end position="42"/>
    </location>
</feature>